<dbReference type="PANTHER" id="PTHR42872">
    <property type="entry name" value="PROTEIN-GLUTAMATE METHYLESTERASE/PROTEIN-GLUTAMINE GLUTAMINASE"/>
    <property type="match status" value="1"/>
</dbReference>
<accession>A0A1I3YEX0</accession>
<comment type="domain">
    <text evidence="4">Contains a C-terminal catalytic domain, and an N-terminal region which modulates catalytic activity.</text>
</comment>
<evidence type="ECO:0000313" key="10">
    <source>
        <dbReference type="Proteomes" id="UP000199473"/>
    </source>
</evidence>
<reference evidence="9 10" key="1">
    <citation type="submission" date="2016-10" db="EMBL/GenBank/DDBJ databases">
        <authorList>
            <person name="de Groot N.N."/>
        </authorList>
    </citation>
    <scope>NUCLEOTIDE SEQUENCE [LARGE SCALE GENOMIC DNA]</scope>
    <source>
        <strain evidence="9 10">DSM 19981</strain>
    </source>
</reference>
<dbReference type="InterPro" id="IPR008248">
    <property type="entry name" value="CheB-like"/>
</dbReference>
<comment type="catalytic activity">
    <reaction evidence="4">
        <text>L-glutaminyl-[protein] + H2O = L-glutamyl-[protein] + NH4(+)</text>
        <dbReference type="Rhea" id="RHEA:16441"/>
        <dbReference type="Rhea" id="RHEA-COMP:10207"/>
        <dbReference type="Rhea" id="RHEA-COMP:10208"/>
        <dbReference type="ChEBI" id="CHEBI:15377"/>
        <dbReference type="ChEBI" id="CHEBI:28938"/>
        <dbReference type="ChEBI" id="CHEBI:29973"/>
        <dbReference type="ChEBI" id="CHEBI:30011"/>
        <dbReference type="EC" id="3.5.1.44"/>
    </reaction>
</comment>
<dbReference type="Proteomes" id="UP000199473">
    <property type="component" value="Unassembled WGS sequence"/>
</dbReference>
<dbReference type="SUPFAM" id="SSF52172">
    <property type="entry name" value="CheY-like"/>
    <property type="match status" value="1"/>
</dbReference>
<comment type="function">
    <text evidence="4">Involved in chemotaxis. Part of a chemotaxis signal transduction system that modulates chemotaxis in response to various stimuli. Catalyzes the demethylation of specific methylglutamate residues introduced into the chemoreceptors (methyl-accepting chemotaxis proteins or MCP) by CheR. Also mediates the irreversible deamidation of specific glutamine residues to glutamic acid.</text>
</comment>
<evidence type="ECO:0000256" key="5">
    <source>
        <dbReference type="PROSITE-ProRule" id="PRU00050"/>
    </source>
</evidence>
<dbReference type="GO" id="GO:0000156">
    <property type="term" value="F:phosphorelay response regulator activity"/>
    <property type="evidence" value="ECO:0007669"/>
    <property type="project" value="InterPro"/>
</dbReference>
<dbReference type="InterPro" id="IPR000673">
    <property type="entry name" value="Sig_transdc_resp-reg_Me-estase"/>
</dbReference>
<dbReference type="STRING" id="1123062.SAMN02745775_1011242"/>
<protein>
    <recommendedName>
        <fullName evidence="4">Protein-glutamate methylesterase/protein-glutamine glutaminase</fullName>
        <ecNumber evidence="4">3.1.1.61</ecNumber>
        <ecNumber evidence="4">3.5.1.44</ecNumber>
    </recommendedName>
</protein>
<sequence>MTGPVRVMLCDDSAAARAVMARMLSTDPGIEVIAKATDGTEAVAQLSAMKAMDRPQVILLDLEMPRMDGMTALPHLLRVAPETSIIVASALSQRGAKATMEALRAGAVDYVPKPSAAAGGMNGGQFQAELVAKVKGWARMRRRAPASAPMPAMRMAAPMARPVAAAAAGVAATLKPRVIAIGSSTGGPQALAVLVAKLNRPLAVPVVAVQHMPAGFTTLLADHLNRIGALPCSEAKDGEALLPGRFYLAPGDRHLLVQPAGQGFVAQLSDGPPENFCRPAVDPMLRSLVASCQGKVLAAILTGMGSDGLAGSRALVAAGGQVLAQDEASSVVWGMPGAVAKAGIAAAVTSIEEIAERIVAAGGNGRRT</sequence>
<keyword evidence="4 6" id="KW-0597">Phosphoprotein</keyword>
<evidence type="ECO:0000256" key="6">
    <source>
        <dbReference type="PROSITE-ProRule" id="PRU00169"/>
    </source>
</evidence>
<dbReference type="GO" id="GO:0006935">
    <property type="term" value="P:chemotaxis"/>
    <property type="evidence" value="ECO:0007669"/>
    <property type="project" value="UniProtKB-UniRule"/>
</dbReference>
<dbReference type="PROSITE" id="PS50122">
    <property type="entry name" value="CHEB"/>
    <property type="match status" value="1"/>
</dbReference>
<dbReference type="Gene3D" id="3.40.50.2300">
    <property type="match status" value="1"/>
</dbReference>
<feature type="domain" description="Response regulatory" evidence="7">
    <location>
        <begin position="6"/>
        <end position="128"/>
    </location>
</feature>
<dbReference type="Pfam" id="PF00072">
    <property type="entry name" value="Response_reg"/>
    <property type="match status" value="1"/>
</dbReference>
<proteinExistence type="inferred from homology"/>
<dbReference type="InterPro" id="IPR011006">
    <property type="entry name" value="CheY-like_superfamily"/>
</dbReference>
<evidence type="ECO:0000259" key="7">
    <source>
        <dbReference type="PROSITE" id="PS50110"/>
    </source>
</evidence>
<evidence type="ECO:0000259" key="8">
    <source>
        <dbReference type="PROSITE" id="PS50122"/>
    </source>
</evidence>
<dbReference type="AlphaFoldDB" id="A0A1I3YEX0"/>
<feature type="modified residue" description="4-aspartylphosphate" evidence="4 6">
    <location>
        <position position="61"/>
    </location>
</feature>
<feature type="domain" description="CheB-type methylesterase" evidence="8">
    <location>
        <begin position="177"/>
        <end position="360"/>
    </location>
</feature>
<dbReference type="EC" id="3.1.1.61" evidence="4"/>
<feature type="active site" evidence="4 5">
    <location>
        <position position="307"/>
    </location>
</feature>
<dbReference type="EC" id="3.5.1.44" evidence="4"/>
<dbReference type="InterPro" id="IPR001789">
    <property type="entry name" value="Sig_transdc_resp-reg_receiver"/>
</dbReference>
<dbReference type="SMART" id="SM00448">
    <property type="entry name" value="REC"/>
    <property type="match status" value="1"/>
</dbReference>
<dbReference type="PANTHER" id="PTHR42872:SF3">
    <property type="entry name" value="PROTEIN-GLUTAMATE METHYLESTERASE_PROTEIN-GLUTAMINE GLUTAMINASE 1"/>
    <property type="match status" value="1"/>
</dbReference>
<organism evidence="9 10">
    <name type="scientific">Falsiroseomonas stagni DSM 19981</name>
    <dbReference type="NCBI Taxonomy" id="1123062"/>
    <lineage>
        <taxon>Bacteria</taxon>
        <taxon>Pseudomonadati</taxon>
        <taxon>Pseudomonadota</taxon>
        <taxon>Alphaproteobacteria</taxon>
        <taxon>Acetobacterales</taxon>
        <taxon>Roseomonadaceae</taxon>
        <taxon>Falsiroseomonas</taxon>
    </lineage>
</organism>
<dbReference type="CDD" id="cd17541">
    <property type="entry name" value="REC_CheB-like"/>
    <property type="match status" value="1"/>
</dbReference>
<dbReference type="GO" id="GO:0050568">
    <property type="term" value="F:protein-glutamine glutaminase activity"/>
    <property type="evidence" value="ECO:0007669"/>
    <property type="project" value="UniProtKB-UniRule"/>
</dbReference>
<dbReference type="SUPFAM" id="SSF52738">
    <property type="entry name" value="Methylesterase CheB, C-terminal domain"/>
    <property type="match status" value="1"/>
</dbReference>
<dbReference type="GO" id="GO:0005737">
    <property type="term" value="C:cytoplasm"/>
    <property type="evidence" value="ECO:0007669"/>
    <property type="project" value="UniProtKB-SubCell"/>
</dbReference>
<comment type="similarity">
    <text evidence="4">Belongs to the CheB family.</text>
</comment>
<dbReference type="PIRSF" id="PIRSF000876">
    <property type="entry name" value="RR_chemtxs_CheB"/>
    <property type="match status" value="1"/>
</dbReference>
<comment type="catalytic activity">
    <reaction evidence="3 4">
        <text>[protein]-L-glutamate 5-O-methyl ester + H2O = L-glutamyl-[protein] + methanol + H(+)</text>
        <dbReference type="Rhea" id="RHEA:23236"/>
        <dbReference type="Rhea" id="RHEA-COMP:10208"/>
        <dbReference type="Rhea" id="RHEA-COMP:10311"/>
        <dbReference type="ChEBI" id="CHEBI:15377"/>
        <dbReference type="ChEBI" id="CHEBI:15378"/>
        <dbReference type="ChEBI" id="CHEBI:17790"/>
        <dbReference type="ChEBI" id="CHEBI:29973"/>
        <dbReference type="ChEBI" id="CHEBI:82795"/>
        <dbReference type="EC" id="3.1.1.61"/>
    </reaction>
</comment>
<name>A0A1I3YEX0_9PROT</name>
<dbReference type="HAMAP" id="MF_00099">
    <property type="entry name" value="CheB_chemtxs"/>
    <property type="match status" value="1"/>
</dbReference>
<dbReference type="Gene3D" id="3.40.50.180">
    <property type="entry name" value="Methylesterase CheB, C-terminal domain"/>
    <property type="match status" value="1"/>
</dbReference>
<dbReference type="InterPro" id="IPR035909">
    <property type="entry name" value="CheB_C"/>
</dbReference>
<evidence type="ECO:0000256" key="4">
    <source>
        <dbReference type="HAMAP-Rule" id="MF_00099"/>
    </source>
</evidence>
<feature type="active site" evidence="4 5">
    <location>
        <position position="211"/>
    </location>
</feature>
<gene>
    <name evidence="4" type="primary">cheB</name>
    <name evidence="9" type="ORF">SAMN02745775_1011242</name>
</gene>
<keyword evidence="10" id="KW-1185">Reference proteome</keyword>
<comment type="PTM">
    <text evidence="4">Phosphorylated by CheA. Phosphorylation of the N-terminal regulatory domain activates the methylesterase activity.</text>
</comment>
<keyword evidence="2 4" id="KW-0378">Hydrolase</keyword>
<keyword evidence="1 4" id="KW-0145">Chemotaxis</keyword>
<evidence type="ECO:0000256" key="2">
    <source>
        <dbReference type="ARBA" id="ARBA00022801"/>
    </source>
</evidence>
<dbReference type="NCBIfam" id="NF001965">
    <property type="entry name" value="PRK00742.1"/>
    <property type="match status" value="1"/>
</dbReference>
<evidence type="ECO:0000256" key="1">
    <source>
        <dbReference type="ARBA" id="ARBA00022500"/>
    </source>
</evidence>
<dbReference type="Pfam" id="PF01339">
    <property type="entry name" value="CheB_methylest"/>
    <property type="match status" value="1"/>
</dbReference>
<dbReference type="GO" id="GO:0008984">
    <property type="term" value="F:protein-glutamate methylesterase activity"/>
    <property type="evidence" value="ECO:0007669"/>
    <property type="project" value="UniProtKB-UniRule"/>
</dbReference>
<feature type="active site" evidence="4 5">
    <location>
        <position position="184"/>
    </location>
</feature>
<evidence type="ECO:0000256" key="3">
    <source>
        <dbReference type="ARBA" id="ARBA00048267"/>
    </source>
</evidence>
<dbReference type="CDD" id="cd16432">
    <property type="entry name" value="CheB_Rec"/>
    <property type="match status" value="1"/>
</dbReference>
<comment type="subcellular location">
    <subcellularLocation>
        <location evidence="4">Cytoplasm</location>
    </subcellularLocation>
</comment>
<dbReference type="PROSITE" id="PS50110">
    <property type="entry name" value="RESPONSE_REGULATORY"/>
    <property type="match status" value="1"/>
</dbReference>
<keyword evidence="4" id="KW-0963">Cytoplasm</keyword>
<dbReference type="EMBL" id="FOSQ01000001">
    <property type="protein sequence ID" value="SFK30394.1"/>
    <property type="molecule type" value="Genomic_DNA"/>
</dbReference>
<evidence type="ECO:0000313" key="9">
    <source>
        <dbReference type="EMBL" id="SFK30394.1"/>
    </source>
</evidence>